<organism evidence="2 3">
    <name type="scientific">Marivirga sericea</name>
    <dbReference type="NCBI Taxonomy" id="1028"/>
    <lineage>
        <taxon>Bacteria</taxon>
        <taxon>Pseudomonadati</taxon>
        <taxon>Bacteroidota</taxon>
        <taxon>Cytophagia</taxon>
        <taxon>Cytophagales</taxon>
        <taxon>Marivirgaceae</taxon>
        <taxon>Marivirga</taxon>
    </lineage>
</organism>
<reference evidence="3" key="1">
    <citation type="submission" date="2017-04" db="EMBL/GenBank/DDBJ databases">
        <authorList>
            <person name="Varghese N."/>
            <person name="Submissions S."/>
        </authorList>
    </citation>
    <scope>NUCLEOTIDE SEQUENCE [LARGE SCALE GENOMIC DNA]</scope>
    <source>
        <strain evidence="3">DSM 4125</strain>
    </source>
</reference>
<keyword evidence="1" id="KW-0812">Transmembrane</keyword>
<accession>A0A1X7ICN0</accession>
<sequence length="40" mass="4563">MQSNFFAIETANDFGTFIYTTLLIPIYITVINASTKYNIL</sequence>
<dbReference type="AlphaFoldDB" id="A0A1X7ICN0"/>
<keyword evidence="3" id="KW-1185">Reference proteome</keyword>
<name>A0A1X7ICN0_9BACT</name>
<evidence type="ECO:0000313" key="2">
    <source>
        <dbReference type="EMBL" id="SMG11910.1"/>
    </source>
</evidence>
<keyword evidence="1" id="KW-1133">Transmembrane helix</keyword>
<protein>
    <submittedName>
        <fullName evidence="2">Uncharacterized protein</fullName>
    </submittedName>
</protein>
<gene>
    <name evidence="2" type="ORF">SAMN05661096_00452</name>
</gene>
<keyword evidence="1" id="KW-0472">Membrane</keyword>
<dbReference type="STRING" id="1028.SAMN05661096_00452"/>
<feature type="transmembrane region" description="Helical" evidence="1">
    <location>
        <begin position="16"/>
        <end position="35"/>
    </location>
</feature>
<dbReference type="Proteomes" id="UP000193804">
    <property type="component" value="Unassembled WGS sequence"/>
</dbReference>
<evidence type="ECO:0000256" key="1">
    <source>
        <dbReference type="SAM" id="Phobius"/>
    </source>
</evidence>
<evidence type="ECO:0000313" key="3">
    <source>
        <dbReference type="Proteomes" id="UP000193804"/>
    </source>
</evidence>
<proteinExistence type="predicted"/>
<dbReference type="EMBL" id="FXAW01000001">
    <property type="protein sequence ID" value="SMG11910.1"/>
    <property type="molecule type" value="Genomic_DNA"/>
</dbReference>